<protein>
    <recommendedName>
        <fullName evidence="3">EF-hand domain-containing protein</fullName>
    </recommendedName>
</protein>
<dbReference type="KEGG" id="rgr:FZ934_03535"/>
<dbReference type="InterPro" id="IPR018247">
    <property type="entry name" value="EF_Hand_1_Ca_BS"/>
</dbReference>
<proteinExistence type="predicted"/>
<reference evidence="1 2" key="1">
    <citation type="submission" date="2019-08" db="EMBL/GenBank/DDBJ databases">
        <title>Prosopis cineraria nodule microbiome.</title>
        <authorList>
            <person name="Ali R."/>
            <person name="Chaluvadi S.R."/>
            <person name="Wang X."/>
        </authorList>
    </citation>
    <scope>NUCLEOTIDE SEQUENCE [LARGE SCALE GENOMIC DNA]</scope>
    <source>
        <strain evidence="1 2">BG7</strain>
    </source>
</reference>
<evidence type="ECO:0008006" key="3">
    <source>
        <dbReference type="Google" id="ProtNLM"/>
    </source>
</evidence>
<dbReference type="AlphaFoldDB" id="A0A5Q0C151"/>
<dbReference type="RefSeq" id="WP_153269942.1">
    <property type="nucleotide sequence ID" value="NZ_CP043498.1"/>
</dbReference>
<organism evidence="1 2">
    <name type="scientific">Rhizobium grahamii</name>
    <dbReference type="NCBI Taxonomy" id="1120045"/>
    <lineage>
        <taxon>Bacteria</taxon>
        <taxon>Pseudomonadati</taxon>
        <taxon>Pseudomonadota</taxon>
        <taxon>Alphaproteobacteria</taxon>
        <taxon>Hyphomicrobiales</taxon>
        <taxon>Rhizobiaceae</taxon>
        <taxon>Rhizobium/Agrobacterium group</taxon>
        <taxon>Rhizobium</taxon>
    </lineage>
</organism>
<dbReference type="Proteomes" id="UP000326881">
    <property type="component" value="Chromosome"/>
</dbReference>
<dbReference type="OrthoDB" id="8400207at2"/>
<evidence type="ECO:0000313" key="1">
    <source>
        <dbReference type="EMBL" id="QFY59586.1"/>
    </source>
</evidence>
<dbReference type="EMBL" id="CP043498">
    <property type="protein sequence ID" value="QFY59586.1"/>
    <property type="molecule type" value="Genomic_DNA"/>
</dbReference>
<evidence type="ECO:0000313" key="2">
    <source>
        <dbReference type="Proteomes" id="UP000326881"/>
    </source>
</evidence>
<gene>
    <name evidence="1" type="ORF">FZ934_03535</name>
</gene>
<keyword evidence="2" id="KW-1185">Reference proteome</keyword>
<sequence length="104" mass="11033">MNGVSSVSDTSYAYLATLSRLDTNGDGVLSRGELAADDKPGILTQLSGGEDGQDASPKLSDGVLAFMMRARESGGMNFFSQDMSEDTGDLYKNTYGQYDLDIAS</sequence>
<accession>A0A5Q0C151</accession>
<dbReference type="PROSITE" id="PS00018">
    <property type="entry name" value="EF_HAND_1"/>
    <property type="match status" value="1"/>
</dbReference>
<name>A0A5Q0C151_9HYPH</name>